<accession>A0AAD3DEL8</accession>
<dbReference type="Pfam" id="PF13306">
    <property type="entry name" value="LRR_5"/>
    <property type="match status" value="1"/>
</dbReference>
<dbReference type="EMBL" id="BLLK01000074">
    <property type="protein sequence ID" value="GFH61585.1"/>
    <property type="molecule type" value="Genomic_DNA"/>
</dbReference>
<organism evidence="1 2">
    <name type="scientific">Chaetoceros tenuissimus</name>
    <dbReference type="NCBI Taxonomy" id="426638"/>
    <lineage>
        <taxon>Eukaryota</taxon>
        <taxon>Sar</taxon>
        <taxon>Stramenopiles</taxon>
        <taxon>Ochrophyta</taxon>
        <taxon>Bacillariophyta</taxon>
        <taxon>Coscinodiscophyceae</taxon>
        <taxon>Chaetocerotophycidae</taxon>
        <taxon>Chaetocerotales</taxon>
        <taxon>Chaetocerotaceae</taxon>
        <taxon>Chaetoceros</taxon>
    </lineage>
</organism>
<evidence type="ECO:0000313" key="2">
    <source>
        <dbReference type="Proteomes" id="UP001054902"/>
    </source>
</evidence>
<sequence>MKLQRKLTNKEWEKVEALGPGVHTFRGKKTLFYNGAKLWEGDEYNRLVPLIYNYEERQSWQIVIVLPGVEIIPEFTFSRWCTNVMTVIMADTVKRIEWKAFSNCKKLLFVRLSKNLECIGGSAFCLCESLTSIFIPPSCREIDSHAFQDCRKCTILHIPQDTQLNYFIIGSTALMKASPFETTPNGWYEKAVNNDMNKWIKNINRGSEEFALHRECASFCPSEDGIYEMLKPQGLQSFLTTENEIGVTAS</sequence>
<dbReference type="InterPro" id="IPR026906">
    <property type="entry name" value="LRR_5"/>
</dbReference>
<evidence type="ECO:0000313" key="1">
    <source>
        <dbReference type="EMBL" id="GFH61585.1"/>
    </source>
</evidence>
<dbReference type="Gene3D" id="3.80.10.10">
    <property type="entry name" value="Ribonuclease Inhibitor"/>
    <property type="match status" value="1"/>
</dbReference>
<comment type="caution">
    <text evidence="1">The sequence shown here is derived from an EMBL/GenBank/DDBJ whole genome shotgun (WGS) entry which is preliminary data.</text>
</comment>
<gene>
    <name evidence="1" type="ORF">CTEN210_18061</name>
</gene>
<dbReference type="AlphaFoldDB" id="A0AAD3DEL8"/>
<name>A0AAD3DEL8_9STRA</name>
<proteinExistence type="predicted"/>
<keyword evidence="2" id="KW-1185">Reference proteome</keyword>
<protein>
    <submittedName>
        <fullName evidence="1">Uncharacterized protein</fullName>
    </submittedName>
</protein>
<dbReference type="SUPFAM" id="SSF52058">
    <property type="entry name" value="L domain-like"/>
    <property type="match status" value="1"/>
</dbReference>
<dbReference type="InterPro" id="IPR032675">
    <property type="entry name" value="LRR_dom_sf"/>
</dbReference>
<dbReference type="Proteomes" id="UP001054902">
    <property type="component" value="Unassembled WGS sequence"/>
</dbReference>
<reference evidence="1 2" key="1">
    <citation type="journal article" date="2021" name="Sci. Rep.">
        <title>The genome of the diatom Chaetoceros tenuissimus carries an ancient integrated fragment of an extant virus.</title>
        <authorList>
            <person name="Hongo Y."/>
            <person name="Kimura K."/>
            <person name="Takaki Y."/>
            <person name="Yoshida Y."/>
            <person name="Baba S."/>
            <person name="Kobayashi G."/>
            <person name="Nagasaki K."/>
            <person name="Hano T."/>
            <person name="Tomaru Y."/>
        </authorList>
    </citation>
    <scope>NUCLEOTIDE SEQUENCE [LARGE SCALE GENOMIC DNA]</scope>
    <source>
        <strain evidence="1 2">NIES-3715</strain>
    </source>
</reference>